<reference evidence="3" key="1">
    <citation type="journal article" date="2019" name="bioRxiv">
        <title>The Genome of the Zebra Mussel, Dreissena polymorpha: A Resource for Invasive Species Research.</title>
        <authorList>
            <person name="McCartney M.A."/>
            <person name="Auch B."/>
            <person name="Kono T."/>
            <person name="Mallez S."/>
            <person name="Zhang Y."/>
            <person name="Obille A."/>
            <person name="Becker A."/>
            <person name="Abrahante J.E."/>
            <person name="Garbe J."/>
            <person name="Badalamenti J.P."/>
            <person name="Herman A."/>
            <person name="Mangelson H."/>
            <person name="Liachko I."/>
            <person name="Sullivan S."/>
            <person name="Sone E.D."/>
            <person name="Koren S."/>
            <person name="Silverstein K.A.T."/>
            <person name="Beckman K.B."/>
            <person name="Gohl D.M."/>
        </authorList>
    </citation>
    <scope>NUCLEOTIDE SEQUENCE</scope>
    <source>
        <strain evidence="3">Duluth1</strain>
        <tissue evidence="3">Whole animal</tissue>
    </source>
</reference>
<keyword evidence="1" id="KW-0862">Zinc</keyword>
<evidence type="ECO:0000259" key="2">
    <source>
        <dbReference type="PROSITE" id="PS50215"/>
    </source>
</evidence>
<dbReference type="EMBL" id="JAIWYP010000005">
    <property type="protein sequence ID" value="KAH3822185.1"/>
    <property type="molecule type" value="Genomic_DNA"/>
</dbReference>
<dbReference type="GO" id="GO:0004222">
    <property type="term" value="F:metalloendopeptidase activity"/>
    <property type="evidence" value="ECO:0007669"/>
    <property type="project" value="InterPro"/>
</dbReference>
<dbReference type="Gene3D" id="3.40.390.10">
    <property type="entry name" value="Collagenase (Catalytic Domain)"/>
    <property type="match status" value="1"/>
</dbReference>
<feature type="binding site" evidence="1">
    <location>
        <position position="28"/>
    </location>
    <ligand>
        <name>Zn(2+)</name>
        <dbReference type="ChEBI" id="CHEBI:29105"/>
        <note>catalytic</note>
    </ligand>
</feature>
<gene>
    <name evidence="3" type="ORF">DPMN_123958</name>
</gene>
<dbReference type="Pfam" id="PF01421">
    <property type="entry name" value="Reprolysin"/>
    <property type="match status" value="1"/>
</dbReference>
<reference evidence="3" key="2">
    <citation type="submission" date="2020-11" db="EMBL/GenBank/DDBJ databases">
        <authorList>
            <person name="McCartney M.A."/>
            <person name="Auch B."/>
            <person name="Kono T."/>
            <person name="Mallez S."/>
            <person name="Becker A."/>
            <person name="Gohl D.M."/>
            <person name="Silverstein K.A.T."/>
            <person name="Koren S."/>
            <person name="Bechman K.B."/>
            <person name="Herman A."/>
            <person name="Abrahante J.E."/>
            <person name="Garbe J."/>
        </authorList>
    </citation>
    <scope>NUCLEOTIDE SEQUENCE</scope>
    <source>
        <strain evidence="3">Duluth1</strain>
        <tissue evidence="3">Whole animal</tissue>
    </source>
</reference>
<keyword evidence="4" id="KW-1185">Reference proteome</keyword>
<dbReference type="Proteomes" id="UP000828390">
    <property type="component" value="Unassembled WGS sequence"/>
</dbReference>
<dbReference type="InterPro" id="IPR024079">
    <property type="entry name" value="MetalloPept_cat_dom_sf"/>
</dbReference>
<protein>
    <recommendedName>
        <fullName evidence="2">Peptidase M12B domain-containing protein</fullName>
    </recommendedName>
</protein>
<name>A0A9D4JRR8_DREPO</name>
<dbReference type="AlphaFoldDB" id="A0A9D4JRR8"/>
<evidence type="ECO:0000313" key="4">
    <source>
        <dbReference type="Proteomes" id="UP000828390"/>
    </source>
</evidence>
<accession>A0A9D4JRR8</accession>
<dbReference type="InterPro" id="IPR001590">
    <property type="entry name" value="Peptidase_M12B"/>
</dbReference>
<organism evidence="3 4">
    <name type="scientific">Dreissena polymorpha</name>
    <name type="common">Zebra mussel</name>
    <name type="synonym">Mytilus polymorpha</name>
    <dbReference type="NCBI Taxonomy" id="45954"/>
    <lineage>
        <taxon>Eukaryota</taxon>
        <taxon>Metazoa</taxon>
        <taxon>Spiralia</taxon>
        <taxon>Lophotrochozoa</taxon>
        <taxon>Mollusca</taxon>
        <taxon>Bivalvia</taxon>
        <taxon>Autobranchia</taxon>
        <taxon>Heteroconchia</taxon>
        <taxon>Euheterodonta</taxon>
        <taxon>Imparidentia</taxon>
        <taxon>Neoheterodontei</taxon>
        <taxon>Myida</taxon>
        <taxon>Dreissenoidea</taxon>
        <taxon>Dreissenidae</taxon>
        <taxon>Dreissena</taxon>
    </lineage>
</organism>
<keyword evidence="1" id="KW-0479">Metal-binding</keyword>
<dbReference type="Gene3D" id="3.40.1620.60">
    <property type="match status" value="1"/>
</dbReference>
<feature type="active site" evidence="1">
    <location>
        <position position="29"/>
    </location>
</feature>
<dbReference type="GO" id="GO:0006508">
    <property type="term" value="P:proteolysis"/>
    <property type="evidence" value="ECO:0007669"/>
    <property type="project" value="InterPro"/>
</dbReference>
<feature type="domain" description="Peptidase M12B" evidence="2">
    <location>
        <begin position="1"/>
        <end position="81"/>
    </location>
</feature>
<evidence type="ECO:0000256" key="1">
    <source>
        <dbReference type="PROSITE-ProRule" id="PRU00276"/>
    </source>
</evidence>
<feature type="binding site" evidence="1">
    <location>
        <position position="32"/>
    </location>
    <ligand>
        <name>Zn(2+)</name>
        <dbReference type="ChEBI" id="CHEBI:29105"/>
        <note>catalytic</note>
    </ligand>
</feature>
<sequence>MCRRSKFTNGEHVSINKLTADIVPTMAHELGHAFGMGHDGISNPCQNFTFLMANGGFDATMGNAATYRAFSDCSSKYLQDYTNGIGDDFRATCLMPPTATFNASSCLGFPGQIKTLDQQCKLAFGARSTRCTPEDVKGAQNESFLKNGYVVHCVMDNDKISPFYCMDPKTKKCSAIPDVMMGTRCLINGEMNQNNRCYQGVCKSVKLCDAPTTSDRRLQREEQPQTP</sequence>
<comment type="caution">
    <text evidence="1">Lacks conserved residue(s) required for the propagation of feature annotation.</text>
</comment>
<proteinExistence type="predicted"/>
<evidence type="ECO:0000313" key="3">
    <source>
        <dbReference type="EMBL" id="KAH3822185.1"/>
    </source>
</evidence>
<comment type="caution">
    <text evidence="3">The sequence shown here is derived from an EMBL/GenBank/DDBJ whole genome shotgun (WGS) entry which is preliminary data.</text>
</comment>
<dbReference type="GO" id="GO:0046872">
    <property type="term" value="F:metal ion binding"/>
    <property type="evidence" value="ECO:0007669"/>
    <property type="project" value="UniProtKB-KW"/>
</dbReference>
<dbReference type="PROSITE" id="PS50215">
    <property type="entry name" value="ADAM_MEPRO"/>
    <property type="match status" value="1"/>
</dbReference>
<dbReference type="SUPFAM" id="SSF55486">
    <property type="entry name" value="Metalloproteases ('zincins'), catalytic domain"/>
    <property type="match status" value="1"/>
</dbReference>
<feature type="binding site" evidence="1">
    <location>
        <position position="38"/>
    </location>
    <ligand>
        <name>Zn(2+)</name>
        <dbReference type="ChEBI" id="CHEBI:29105"/>
        <note>catalytic</note>
    </ligand>
</feature>